<organism evidence="1 2">
    <name type="scientific">Bacillus phage Evoli</name>
    <dbReference type="NCBI Taxonomy" id="1486658"/>
    <lineage>
        <taxon>Viruses</taxon>
        <taxon>Duplodnaviria</taxon>
        <taxon>Heunggongvirae</taxon>
        <taxon>Uroviricota</taxon>
        <taxon>Caudoviricetes</taxon>
        <taxon>Herelleviridae</taxon>
        <taxon>Bastillevirinae</taxon>
        <taxon>Bastillevirus</taxon>
        <taxon>Bastillevirus evoli</taxon>
    </lineage>
</organism>
<name>A0A024AZN6_9CAUD</name>
<dbReference type="Pfam" id="PF26461">
    <property type="entry name" value="Phi812_tail_tube"/>
    <property type="match status" value="1"/>
</dbReference>
<protein>
    <submittedName>
        <fullName evidence="1">Portal protein</fullName>
    </submittedName>
</protein>
<dbReference type="KEGG" id="vg:19525431"/>
<dbReference type="Proteomes" id="UP000026901">
    <property type="component" value="Segment"/>
</dbReference>
<accession>A0A024AZN6</accession>
<sequence length="142" mass="15761">MASLANQTVQSANTVYFMIKNVPIARAQSISSERSFGTQGVYEIGSIMPKEHVYLRYEGTVTVERFRMRKENLAALGFAALGEEVLQMDIMDIVLYDNITSEVVIAYRGCSIDTYSESVSVGEISSESARFYFLTSANVRSA</sequence>
<keyword evidence="2" id="KW-1185">Reference proteome</keyword>
<evidence type="ECO:0000313" key="2">
    <source>
        <dbReference type="Proteomes" id="UP000026901"/>
    </source>
</evidence>
<evidence type="ECO:0000313" key="1">
    <source>
        <dbReference type="EMBL" id="AHZ09814.1"/>
    </source>
</evidence>
<dbReference type="RefSeq" id="YP_009035611.1">
    <property type="nucleotide sequence ID" value="NC_024207.1"/>
</dbReference>
<dbReference type="InterPro" id="IPR058640">
    <property type="entry name" value="Phi812_tail_tube"/>
</dbReference>
<reference evidence="2" key="1">
    <citation type="submission" date="2014-09" db="EMBL/GenBank/DDBJ databases">
        <authorList>
            <person name="Sauder A.B."/>
            <person name="McKenzie Q.R."/>
            <person name="Temple L.M."/>
            <person name="Alexis B.K."/>
            <person name="Al-Atrache Z."/>
            <person name="Lewis L.O."/>
            <person name="Loesser-Casey K.E."/>
            <person name="Mitchell K.J."/>
        </authorList>
    </citation>
    <scope>NUCLEOTIDE SEQUENCE [LARGE SCALE GENOMIC DNA]</scope>
</reference>
<dbReference type="GeneID" id="19525431"/>
<proteinExistence type="predicted"/>
<dbReference type="OrthoDB" id="12940at10239"/>
<dbReference type="EMBL" id="KJ489398">
    <property type="protein sequence ID" value="AHZ09814.1"/>
    <property type="molecule type" value="Genomic_DNA"/>
</dbReference>